<proteinExistence type="inferred from homology"/>
<evidence type="ECO:0000256" key="5">
    <source>
        <dbReference type="ARBA" id="ARBA00023125"/>
    </source>
</evidence>
<dbReference type="PROSITE" id="PS52018">
    <property type="entry name" value="DART"/>
    <property type="match status" value="1"/>
</dbReference>
<feature type="domain" description="DarT" evidence="7">
    <location>
        <begin position="1176"/>
        <end position="1394"/>
    </location>
</feature>
<reference evidence="8 9" key="1">
    <citation type="submission" date="2018-06" db="EMBL/GenBank/DDBJ databases">
        <authorList>
            <consortium name="Pathogen Informatics"/>
            <person name="Doyle S."/>
        </authorList>
    </citation>
    <scope>NUCLEOTIDE SEQUENCE [LARGE SCALE GENOMIC DNA]</scope>
    <source>
        <strain evidence="8 9">NCTC13532</strain>
    </source>
</reference>
<evidence type="ECO:0000313" key="8">
    <source>
        <dbReference type="EMBL" id="SUX48544.1"/>
    </source>
</evidence>
<feature type="binding site" evidence="6">
    <location>
        <position position="1216"/>
    </location>
    <ligand>
        <name>NAD(+)</name>
        <dbReference type="ChEBI" id="CHEBI:57540"/>
    </ligand>
</feature>
<gene>
    <name evidence="8" type="ORF">NCTC13532_04162</name>
</gene>
<keyword evidence="4 6" id="KW-0548">Nucleotidyltransferase</keyword>
<evidence type="ECO:0000256" key="1">
    <source>
        <dbReference type="ARBA" id="ARBA00022649"/>
    </source>
</evidence>
<keyword evidence="3 6" id="KW-0808">Transferase</keyword>
<dbReference type="InterPro" id="IPR029494">
    <property type="entry name" value="DarT"/>
</dbReference>
<name>A0A381FQ17_9FLAO</name>
<dbReference type="GO" id="GO:0003677">
    <property type="term" value="F:DNA binding"/>
    <property type="evidence" value="ECO:0007669"/>
    <property type="project" value="UniProtKB-UniRule"/>
</dbReference>
<dbReference type="EMBL" id="UFVR01000004">
    <property type="protein sequence ID" value="SUX48544.1"/>
    <property type="molecule type" value="Genomic_DNA"/>
</dbReference>
<comment type="caution">
    <text evidence="6">Lacks conserved residue(s) required for the propagation of feature annotation.</text>
</comment>
<feature type="active site" evidence="6">
    <location>
        <position position="1343"/>
    </location>
</feature>
<accession>A0A381FQ17</accession>
<comment type="catalytic activity">
    <reaction evidence="6">
        <text>a thymidine in DNA + NAD(+) = an N-(ADP-alpha-D-ribosyl)-thymidine in DNA + nicotinamide + H(+)</text>
        <dbReference type="Rhea" id="RHEA:71651"/>
        <dbReference type="Rhea" id="RHEA-COMP:13556"/>
        <dbReference type="Rhea" id="RHEA-COMP:18051"/>
        <dbReference type="ChEBI" id="CHEBI:15378"/>
        <dbReference type="ChEBI" id="CHEBI:17154"/>
        <dbReference type="ChEBI" id="CHEBI:57540"/>
        <dbReference type="ChEBI" id="CHEBI:137386"/>
        <dbReference type="ChEBI" id="CHEBI:191199"/>
    </reaction>
</comment>
<protein>
    <recommendedName>
        <fullName evidence="7">DarT domain-containing protein</fullName>
    </recommendedName>
</protein>
<keyword evidence="1 6" id="KW-1277">Toxin-antitoxin system</keyword>
<comment type="similarity">
    <text evidence="6">Belongs to the DarT ADP-ribosyltransferase family.</text>
</comment>
<evidence type="ECO:0000256" key="3">
    <source>
        <dbReference type="ARBA" id="ARBA00022679"/>
    </source>
</evidence>
<evidence type="ECO:0000256" key="2">
    <source>
        <dbReference type="ARBA" id="ARBA00022676"/>
    </source>
</evidence>
<evidence type="ECO:0000256" key="6">
    <source>
        <dbReference type="PROSITE-ProRule" id="PRU01362"/>
    </source>
</evidence>
<dbReference type="Proteomes" id="UP000254282">
    <property type="component" value="Unassembled WGS sequence"/>
</dbReference>
<feature type="binding site" evidence="6">
    <location>
        <begin position="1180"/>
        <end position="1182"/>
    </location>
    <ligand>
        <name>NAD(+)</name>
        <dbReference type="ChEBI" id="CHEBI:57540"/>
    </ligand>
</feature>
<dbReference type="Pfam" id="PF14487">
    <property type="entry name" value="DarT"/>
    <property type="match status" value="1"/>
</dbReference>
<organism evidence="8 9">
    <name type="scientific">Chryseobacterium indoltheticum</name>
    <dbReference type="NCBI Taxonomy" id="254"/>
    <lineage>
        <taxon>Bacteria</taxon>
        <taxon>Pseudomonadati</taxon>
        <taxon>Bacteroidota</taxon>
        <taxon>Flavobacteriia</taxon>
        <taxon>Flavobacteriales</taxon>
        <taxon>Weeksellaceae</taxon>
        <taxon>Chryseobacterium group</taxon>
        <taxon>Chryseobacterium</taxon>
    </lineage>
</organism>
<sequence length="1479" mass="176367">MDSTKTTYATFPFEWTVKATSYQIRYRKAENINEIDEIFCSIINAKGNEINFSELGILLGFNLQDLAETDILNDYLKGLSEYNLIAVGKETIQLTDFGQEALESKLKYKYYFSTTELFENQTATGENFDFPFQSVFDLENKLSHENKFEKSTFENFELKDKLQFQLFGNDIYKGEVLELYEGNPSISYKNIDLQCEVIKLSNSFQLSISKLEANKPDIQFLIELHENADIKSKLLRNGMYQHILAENSSITVQDIETYKDLWNWKELAENPKLDWSDNSIFKLFLENGDGSIWSAISEKAPIESIKSVIQEYTEYWNWTTLTERFDDNFIKEHIENFDWDFEELSNKETELVISLLSNSNLKDRGWDWNYLSKNLPDEFIQQHIEDFPWDFYEITVNKNEIFKKTFIKYHDKLDKLISKPWNWIFISEEIKIEFLYKQISVFAEKVDWHTVLNRFFNNEKIANDCLKDESFKSLLNKHLPDDFIVAHQKYLWTLEFIDFFENQNLIQWESHKYIKGFDTNANVEWNQTVFQKYHSRISTESGFLNISQQISDYSLIDEYPDFAWDWEGISQNKNFLSNPIFVKNAFTGKFNFSAKLKWSNILSQISNLEFINKYLNDFYAFTINEDHSLFWGKLTEREEAKFIFENIQFPWDWSFITENSTEDTILNCFDDEALFEKWDWKIATRKIDNETILDNLEELAHFIDWKFLINEVFTIENELLMDSQLPRIAACLSVVNDDKRKDIWKDLTAKFPFETLFPIVQATHQVNEFIVFEWDWDYISNHDHFPTDLRTLNQFREKINWTILTGSKAIQQKFNPDSWDNGKQWFSNIDRYLQQFKENWNWQVLSQNKNINYSRPLLTKYRNENWDWDHLSEFGGFLTEQKRDKSNKNYLEEVVKQFPKIKFEILSKRKDININSDLILSTKLKKWDWKVLSENEKAEISNELIVELKDKNWNWQALSKRKKIEFSNHTLLQLLEKDWDWNYLSENINLEFYAEFIEKTKAKSWNWQSVSRHKSFLPTIAILTLTKDFNLDWAHLSKHSSLTPTKELLAKFETKWDWQNITKNQQINFDDITFIERFADKWDWYFICEQGKINLNNLLLSKFKEHLEWNLISSNTNIDFTEEIIQEFKKFWNWSKLKENKRVQELLGSYIADEINKNATLNFLDKIEQQWSEWKGNIYHFSHIDNAVEIIKNRKIQSRNKATIQGDAAGNVVHLRDDAHDYARFYFRPNTPTQFYNEFLGKNTNDGYNSNQHGWVSWYEKARGLGFPKCPIPIFFRFALKEVLFKHEKLCCISNGNMQTSSTQFGSIERMISKFGFDDLYYTPQQYATKEDYNRYRNYAQQEFLVNDELSFEDLSDFEIVCPSESDRTLLINLLGNEHKEIFSKIVVDRSYYNNENPRVRIEEEETELHVSTNFNGEGYFVLNGTSDIQEIEILVGDVTKTTKDKIIFKSNVSLGNVKQNIQLSFIDESNRNWFVYAK</sequence>
<evidence type="ECO:0000313" key="9">
    <source>
        <dbReference type="Proteomes" id="UP000254282"/>
    </source>
</evidence>
<dbReference type="GO" id="GO:0016757">
    <property type="term" value="F:glycosyltransferase activity"/>
    <property type="evidence" value="ECO:0007669"/>
    <property type="project" value="UniProtKB-UniRule"/>
</dbReference>
<keyword evidence="2 6" id="KW-0328">Glycosyltransferase</keyword>
<dbReference type="GO" id="GO:0016779">
    <property type="term" value="F:nucleotidyltransferase activity"/>
    <property type="evidence" value="ECO:0007669"/>
    <property type="project" value="UniProtKB-UniRule"/>
</dbReference>
<evidence type="ECO:0000259" key="7">
    <source>
        <dbReference type="PROSITE" id="PS52018"/>
    </source>
</evidence>
<feature type="active site" description="Proton acceptor" evidence="6">
    <location>
        <position position="1216"/>
    </location>
</feature>
<evidence type="ECO:0000256" key="4">
    <source>
        <dbReference type="ARBA" id="ARBA00022695"/>
    </source>
</evidence>
<keyword evidence="5 6" id="KW-0238">DNA-binding</keyword>